<reference evidence="1 2" key="1">
    <citation type="journal article" date="2020" name="Appl. Environ. Microbiol.">
        <title>Genomic Characteristics of a Novel Species of Ammonia-Oxidizing Archaea from the Jiulong River Estuary.</title>
        <authorList>
            <person name="Zou D."/>
            <person name="Wan R."/>
            <person name="Han L."/>
            <person name="Xu M.N."/>
            <person name="Liu Y."/>
            <person name="Liu H."/>
            <person name="Kao S.J."/>
            <person name="Li M."/>
        </authorList>
    </citation>
    <scope>NUCLEOTIDE SEQUENCE [LARGE SCALE GENOMIC DNA]</scope>
    <source>
        <strain evidence="1">W2bin3</strain>
    </source>
</reference>
<comment type="caution">
    <text evidence="1">The sequence shown here is derived from an EMBL/GenBank/DDBJ whole genome shotgun (WGS) entry which is preliminary data.</text>
</comment>
<dbReference type="Proteomes" id="UP000526786">
    <property type="component" value="Unassembled WGS sequence"/>
</dbReference>
<protein>
    <submittedName>
        <fullName evidence="1">Cobalamin biosynthesis protein</fullName>
    </submittedName>
</protein>
<accession>A0AC60W390</accession>
<proteinExistence type="predicted"/>
<evidence type="ECO:0000313" key="2">
    <source>
        <dbReference type="Proteomes" id="UP000526786"/>
    </source>
</evidence>
<name>A0AC60W390_9ARCH</name>
<sequence>MEKVSILAITKNGLEIGSKLKEIFPDWDVYAPSKFSNNEKFHWYSESTSNKIIELFQNSSALICLFSLGAVIRLIAPYLKDKKTDPAVLVVDDKANFVISVLSGHLGGANELAQTIAKKLNSMPVITTAADVNKTIAVDLLGRELGWKIEDDSTVTKISAHMVNEEKIGVYQEAGNTNWNKEIPSNVKIYTDIEELKNSDSKGYLIISDKMIENELLANSVVYRPPSLVIGIGLHWDTSRQTIKNGITDCLQKFQLSQNSIAKLASIKKPKDVEGLIEVGKEMGIPVEYVDREELAEITAPNPSETVKSFEGTSSVSEAAAIKVSGGKLIVEKQKFPPNLTIAIARIMD</sequence>
<organism evidence="1 2">
    <name type="scientific">Candidatus Nitrosomaritimum aestuariumsis</name>
    <dbReference type="NCBI Taxonomy" id="3342354"/>
    <lineage>
        <taxon>Archaea</taxon>
        <taxon>Nitrososphaerota</taxon>
        <taxon>Nitrososphaeria</taxon>
        <taxon>Nitrosopumilales</taxon>
        <taxon>Nitrosopumilaceae</taxon>
        <taxon>Candidatus Nitrosomaritimum</taxon>
    </lineage>
</organism>
<evidence type="ECO:0000313" key="1">
    <source>
        <dbReference type="EMBL" id="MBA4454106.1"/>
    </source>
</evidence>
<dbReference type="EMBL" id="JACENC010000160">
    <property type="protein sequence ID" value="MBA4454106.1"/>
    <property type="molecule type" value="Genomic_DNA"/>
</dbReference>
<gene>
    <name evidence="1" type="ORF">H2B05_04095</name>
</gene>